<keyword evidence="3" id="KW-0285">Flavoprotein</keyword>
<reference evidence="9 10" key="1">
    <citation type="submission" date="2016-11" db="EMBL/GenBank/DDBJ databases">
        <authorList>
            <person name="Jaros S."/>
            <person name="Januszkiewicz K."/>
            <person name="Wedrychowicz H."/>
        </authorList>
    </citation>
    <scope>NUCLEOTIDE SEQUENCE [LARGE SCALE GENOMIC DNA]</scope>
    <source>
        <strain evidence="9 10">GAS138</strain>
    </source>
</reference>
<dbReference type="SUPFAM" id="SSF51905">
    <property type="entry name" value="FAD/NAD(P)-binding domain"/>
    <property type="match status" value="1"/>
</dbReference>
<keyword evidence="6" id="KW-1133">Transmembrane helix</keyword>
<dbReference type="PRINTS" id="PR00411">
    <property type="entry name" value="PNDRDTASEI"/>
</dbReference>
<dbReference type="PANTHER" id="PTHR42913">
    <property type="entry name" value="APOPTOSIS-INDUCING FACTOR 1"/>
    <property type="match status" value="1"/>
</dbReference>
<dbReference type="EMBL" id="LT670817">
    <property type="protein sequence ID" value="SHG07832.1"/>
    <property type="molecule type" value="Genomic_DNA"/>
</dbReference>
<dbReference type="GO" id="GO:0003955">
    <property type="term" value="F:NAD(P)H dehydrogenase (quinone) activity"/>
    <property type="evidence" value="ECO:0007669"/>
    <property type="project" value="TreeGrafter"/>
</dbReference>
<dbReference type="AlphaFoldDB" id="A0A1M5GWM2"/>
<dbReference type="PRINTS" id="PR00368">
    <property type="entry name" value="FADPNR"/>
</dbReference>
<dbReference type="PANTHER" id="PTHR42913:SF3">
    <property type="entry name" value="64 KDA MITOCHONDRIAL NADH DEHYDROGENASE (EUROFUNG)"/>
    <property type="match status" value="1"/>
</dbReference>
<dbReference type="Gene3D" id="3.50.50.100">
    <property type="match status" value="1"/>
</dbReference>
<dbReference type="RefSeq" id="WP_079599630.1">
    <property type="nucleotide sequence ID" value="NZ_LT670817.1"/>
</dbReference>
<evidence type="ECO:0000313" key="9">
    <source>
        <dbReference type="EMBL" id="SHG07832.1"/>
    </source>
</evidence>
<keyword evidence="6" id="KW-0472">Membrane</keyword>
<dbReference type="Pfam" id="PF07992">
    <property type="entry name" value="Pyr_redox_2"/>
    <property type="match status" value="1"/>
</dbReference>
<gene>
    <name evidence="9" type="ORF">SAMN05443248_0204</name>
</gene>
<evidence type="ECO:0000259" key="7">
    <source>
        <dbReference type="Pfam" id="PF07992"/>
    </source>
</evidence>
<sequence length="427" mass="46249">MTTEQPRPTKPHRIVIVGAGFGGLEAAYRLAGAPVSITLVDRRNHHLFQPLLYQVATASLATSEIAWPVRYLLRGRPDVTTLFATVTGVDTERKCVLLDGDDTLPYDTLILATGARHAYFGHDEWEPFAPGLKTLEDATTLRRRILVAFERAERESDPERRAALLTFVIVGAGPTGVELAGTIAELAQDTLPPDFRNIDTHKARVVLIEAGPRVLAGFSDDLSAYAQRSLKSLGVEVVLGQAVTECSSDGVVYGGKTLQAKTLIWAAGVRASPAAEWLGAPADGAGRLQVLPDLTVPGHPDIFAIGDTVVIEGPDGKPVPGIAPAAKQQGRYVAETIKLRLQGGKPAPFRYKHAGSLAQIGKRKAVIDFGSIKLRGTIAWWIWGIAHIYFLIGMRHRLSVAINWLWNHARDQRAARLITQGSSKVAR</sequence>
<feature type="transmembrane region" description="Helical" evidence="6">
    <location>
        <begin position="378"/>
        <end position="394"/>
    </location>
</feature>
<feature type="domain" description="FAD/NAD(P)-binding" evidence="7">
    <location>
        <begin position="13"/>
        <end position="330"/>
    </location>
</feature>
<evidence type="ECO:0000256" key="4">
    <source>
        <dbReference type="ARBA" id="ARBA00022827"/>
    </source>
</evidence>
<evidence type="ECO:0000313" key="10">
    <source>
        <dbReference type="Proteomes" id="UP000189796"/>
    </source>
</evidence>
<evidence type="ECO:0000256" key="6">
    <source>
        <dbReference type="SAM" id="Phobius"/>
    </source>
</evidence>
<accession>A0A1M5GWM2</accession>
<dbReference type="InterPro" id="IPR023753">
    <property type="entry name" value="FAD/NAD-binding_dom"/>
</dbReference>
<evidence type="ECO:0000256" key="2">
    <source>
        <dbReference type="ARBA" id="ARBA00005272"/>
    </source>
</evidence>
<dbReference type="Proteomes" id="UP000189796">
    <property type="component" value="Chromosome I"/>
</dbReference>
<comment type="similarity">
    <text evidence="2">Belongs to the NADH dehydrogenase family.</text>
</comment>
<protein>
    <submittedName>
        <fullName evidence="9">NADH dehydrogenase</fullName>
    </submittedName>
</protein>
<dbReference type="InterPro" id="IPR036188">
    <property type="entry name" value="FAD/NAD-bd_sf"/>
</dbReference>
<evidence type="ECO:0000256" key="1">
    <source>
        <dbReference type="ARBA" id="ARBA00001974"/>
    </source>
</evidence>
<evidence type="ECO:0000256" key="3">
    <source>
        <dbReference type="ARBA" id="ARBA00022630"/>
    </source>
</evidence>
<proteinExistence type="inferred from homology"/>
<dbReference type="GO" id="GO:0019646">
    <property type="term" value="P:aerobic electron transport chain"/>
    <property type="evidence" value="ECO:0007669"/>
    <property type="project" value="TreeGrafter"/>
</dbReference>
<evidence type="ECO:0000256" key="5">
    <source>
        <dbReference type="ARBA" id="ARBA00023002"/>
    </source>
</evidence>
<dbReference type="InterPro" id="IPR054585">
    <property type="entry name" value="NDH2-like_C"/>
</dbReference>
<dbReference type="OrthoDB" id="9781621at2"/>
<comment type="cofactor">
    <cofactor evidence="1">
        <name>FAD</name>
        <dbReference type="ChEBI" id="CHEBI:57692"/>
    </cofactor>
</comment>
<dbReference type="Pfam" id="PF22366">
    <property type="entry name" value="NDH2_C"/>
    <property type="match status" value="1"/>
</dbReference>
<feature type="domain" description="External alternative NADH-ubiquinone oxidoreductase-like C-terminal" evidence="8">
    <location>
        <begin position="353"/>
        <end position="405"/>
    </location>
</feature>
<evidence type="ECO:0000259" key="8">
    <source>
        <dbReference type="Pfam" id="PF22366"/>
    </source>
</evidence>
<name>A0A1M5GWM2_9BRAD</name>
<dbReference type="InterPro" id="IPR051169">
    <property type="entry name" value="NADH-Q_oxidoreductase"/>
</dbReference>
<keyword evidence="6" id="KW-0812">Transmembrane</keyword>
<organism evidence="9 10">
    <name type="scientific">Bradyrhizobium erythrophlei</name>
    <dbReference type="NCBI Taxonomy" id="1437360"/>
    <lineage>
        <taxon>Bacteria</taxon>
        <taxon>Pseudomonadati</taxon>
        <taxon>Pseudomonadota</taxon>
        <taxon>Alphaproteobacteria</taxon>
        <taxon>Hyphomicrobiales</taxon>
        <taxon>Nitrobacteraceae</taxon>
        <taxon>Bradyrhizobium</taxon>
    </lineage>
</organism>
<keyword evidence="5" id="KW-0560">Oxidoreductase</keyword>
<keyword evidence="4" id="KW-0274">FAD</keyword>